<evidence type="ECO:0000256" key="1">
    <source>
        <dbReference type="SAM" id="Phobius"/>
    </source>
</evidence>
<proteinExistence type="predicted"/>
<sequence>MLNCSYVEFATVFVWDLEEELGCRPSGRRIFVVRGCLGFGFADTLLDLNYVDGEGCLKLKDLQSPVIFVCESQSGAAIYHDTDFLCSVKQDLRTPFMNGAKSRRSFCVHHGVCFAAKTRRGLLAVVLTIMAHLPFILVGLGAFCSRLLPYVCKSGQSINVFIILDSLHFWPYCYKLFLYIQLPETLPTPPFTCF</sequence>
<organism evidence="2 3">
    <name type="scientific">Vitis vinifera</name>
    <name type="common">Grape</name>
    <dbReference type="NCBI Taxonomy" id="29760"/>
    <lineage>
        <taxon>Eukaryota</taxon>
        <taxon>Viridiplantae</taxon>
        <taxon>Streptophyta</taxon>
        <taxon>Embryophyta</taxon>
        <taxon>Tracheophyta</taxon>
        <taxon>Spermatophyta</taxon>
        <taxon>Magnoliopsida</taxon>
        <taxon>eudicotyledons</taxon>
        <taxon>Gunneridae</taxon>
        <taxon>Pentapetalae</taxon>
        <taxon>rosids</taxon>
        <taxon>Vitales</taxon>
        <taxon>Vitaceae</taxon>
        <taxon>Viteae</taxon>
        <taxon>Vitis</taxon>
    </lineage>
</organism>
<reference evidence="2 3" key="1">
    <citation type="journal article" date="2023" name="Hortic Res">
        <title>The complete reference genome for grapevine (Vitis vinifera L.) genetics and breeding.</title>
        <authorList>
            <person name="Shi X."/>
            <person name="Cao S."/>
            <person name="Wang X."/>
            <person name="Huang S."/>
            <person name="Wang Y."/>
            <person name="Liu Z."/>
            <person name="Liu W."/>
            <person name="Leng X."/>
            <person name="Peng Y."/>
            <person name="Wang N."/>
            <person name="Wang Y."/>
            <person name="Ma Z."/>
            <person name="Xu X."/>
            <person name="Zhang F."/>
            <person name="Xue H."/>
            <person name="Zhong H."/>
            <person name="Wang Y."/>
            <person name="Zhang K."/>
            <person name="Velt A."/>
            <person name="Avia K."/>
            <person name="Holtgrawe D."/>
            <person name="Grimplet J."/>
            <person name="Matus J.T."/>
            <person name="Ware D."/>
            <person name="Wu X."/>
            <person name="Wang H."/>
            <person name="Liu C."/>
            <person name="Fang Y."/>
            <person name="Rustenholz C."/>
            <person name="Cheng Z."/>
            <person name="Xiao H."/>
            <person name="Zhou Y."/>
        </authorList>
    </citation>
    <scope>NUCLEOTIDE SEQUENCE [LARGE SCALE GENOMIC DNA]</scope>
    <source>
        <strain evidence="3">cv. Pinot noir / PN40024</strain>
        <tissue evidence="2">Leaf</tissue>
    </source>
</reference>
<dbReference type="Proteomes" id="UP001227230">
    <property type="component" value="Chromosome 18"/>
</dbReference>
<name>A0ABY9DQX6_VITVI</name>
<feature type="transmembrane region" description="Helical" evidence="1">
    <location>
        <begin position="122"/>
        <end position="143"/>
    </location>
</feature>
<keyword evidence="1" id="KW-0472">Membrane</keyword>
<accession>A0ABY9DQX6</accession>
<evidence type="ECO:0000313" key="2">
    <source>
        <dbReference type="EMBL" id="WKA09817.1"/>
    </source>
</evidence>
<evidence type="ECO:0000313" key="3">
    <source>
        <dbReference type="Proteomes" id="UP001227230"/>
    </source>
</evidence>
<dbReference type="EMBL" id="CP126665">
    <property type="protein sequence ID" value="WKA09817.1"/>
    <property type="molecule type" value="Genomic_DNA"/>
</dbReference>
<gene>
    <name evidence="2" type="ORF">VitviT2T_027434</name>
</gene>
<keyword evidence="1" id="KW-1133">Transmembrane helix</keyword>
<keyword evidence="1" id="KW-0812">Transmembrane</keyword>
<protein>
    <submittedName>
        <fullName evidence="2">Uncharacterized protein</fullName>
    </submittedName>
</protein>
<keyword evidence="3" id="KW-1185">Reference proteome</keyword>